<name>A0A7C3MKN0_DICTH</name>
<reference evidence="2" key="1">
    <citation type="journal article" date="2020" name="mSystems">
        <title>Genome- and Community-Level Interaction Insights into Carbon Utilization and Element Cycling Functions of Hydrothermarchaeota in Hydrothermal Sediment.</title>
        <authorList>
            <person name="Zhou Z."/>
            <person name="Liu Y."/>
            <person name="Xu W."/>
            <person name="Pan J."/>
            <person name="Luo Z.H."/>
            <person name="Li M."/>
        </authorList>
    </citation>
    <scope>NUCLEOTIDE SEQUENCE [LARGE SCALE GENOMIC DNA]</scope>
    <source>
        <strain evidence="2">SpSt-81</strain>
    </source>
</reference>
<accession>A0A7C3MKN0</accession>
<evidence type="ECO:0000313" key="2">
    <source>
        <dbReference type="EMBL" id="HFX14353.1"/>
    </source>
</evidence>
<evidence type="ECO:0000256" key="1">
    <source>
        <dbReference type="ARBA" id="ARBA00044755"/>
    </source>
</evidence>
<comment type="similarity">
    <text evidence="1">Belongs to the bactofilin family.</text>
</comment>
<dbReference type="PANTHER" id="PTHR35024">
    <property type="entry name" value="HYPOTHETICAL CYTOSOLIC PROTEIN"/>
    <property type="match status" value="1"/>
</dbReference>
<gene>
    <name evidence="2" type="ORF">ENW00_09490</name>
</gene>
<dbReference type="AlphaFoldDB" id="A0A7C3MKN0"/>
<dbReference type="PANTHER" id="PTHR35024:SF4">
    <property type="entry name" value="POLYMER-FORMING CYTOSKELETAL PROTEIN"/>
    <property type="match status" value="1"/>
</dbReference>
<protein>
    <recommendedName>
        <fullName evidence="3">Polymer-forming cytoskeletal protein</fullName>
    </recommendedName>
</protein>
<dbReference type="Pfam" id="PF04519">
    <property type="entry name" value="Bactofilin"/>
    <property type="match status" value="1"/>
</dbReference>
<proteinExistence type="inferred from homology"/>
<dbReference type="InterPro" id="IPR007607">
    <property type="entry name" value="BacA/B"/>
</dbReference>
<comment type="caution">
    <text evidence="2">The sequence shown here is derived from an EMBL/GenBank/DDBJ whole genome shotgun (WGS) entry which is preliminary data.</text>
</comment>
<dbReference type="EMBL" id="DTIN01000044">
    <property type="protein sequence ID" value="HFX14353.1"/>
    <property type="molecule type" value="Genomic_DNA"/>
</dbReference>
<organism evidence="2">
    <name type="scientific">Dictyoglomus thermophilum</name>
    <dbReference type="NCBI Taxonomy" id="14"/>
    <lineage>
        <taxon>Bacteria</taxon>
        <taxon>Pseudomonadati</taxon>
        <taxon>Dictyoglomota</taxon>
        <taxon>Dictyoglomia</taxon>
        <taxon>Dictyoglomales</taxon>
        <taxon>Dictyoglomaceae</taxon>
        <taxon>Dictyoglomus</taxon>
    </lineage>
</organism>
<evidence type="ECO:0008006" key="3">
    <source>
        <dbReference type="Google" id="ProtNLM"/>
    </source>
</evidence>
<sequence>MLGRKEKPEVMDTVIGGQSEFEGKLVSKASLRIDGRFKGDIEAKEAVIVGKTGFVDGNIKANKVIIIGEVVGNIICRGSLEILSTGKFKGDLKLGGKISVEEGGVLLGKTEILEEDKISEFFDINLSS</sequence>